<feature type="transmembrane region" description="Helical" evidence="9">
    <location>
        <begin position="408"/>
        <end position="428"/>
    </location>
</feature>
<keyword evidence="3 9" id="KW-0812">Transmembrane</keyword>
<dbReference type="GO" id="GO:0015293">
    <property type="term" value="F:symporter activity"/>
    <property type="evidence" value="ECO:0007669"/>
    <property type="project" value="UniProtKB-KW"/>
</dbReference>
<keyword evidence="4" id="KW-0769">Symport</keyword>
<evidence type="ECO:0000256" key="9">
    <source>
        <dbReference type="SAM" id="Phobius"/>
    </source>
</evidence>
<evidence type="ECO:0000256" key="3">
    <source>
        <dbReference type="ARBA" id="ARBA00022692"/>
    </source>
</evidence>
<keyword evidence="5 9" id="KW-1133">Transmembrane helix</keyword>
<keyword evidence="2" id="KW-0813">Transport</keyword>
<keyword evidence="13" id="KW-1185">Reference proteome</keyword>
<feature type="transmembrane region" description="Helical" evidence="9">
    <location>
        <begin position="347"/>
        <end position="367"/>
    </location>
</feature>
<feature type="domain" description="Major facilitator superfamily (MFS) profile" evidence="11">
    <location>
        <begin position="8"/>
        <end position="433"/>
    </location>
</feature>
<dbReference type="InterPro" id="IPR005828">
    <property type="entry name" value="MFS_sugar_transport-like"/>
</dbReference>
<organism evidence="12 13">
    <name type="scientific">Rhynchospora breviuscula</name>
    <dbReference type="NCBI Taxonomy" id="2022672"/>
    <lineage>
        <taxon>Eukaryota</taxon>
        <taxon>Viridiplantae</taxon>
        <taxon>Streptophyta</taxon>
        <taxon>Embryophyta</taxon>
        <taxon>Tracheophyta</taxon>
        <taxon>Spermatophyta</taxon>
        <taxon>Magnoliopsida</taxon>
        <taxon>Liliopsida</taxon>
        <taxon>Poales</taxon>
        <taxon>Cyperaceae</taxon>
        <taxon>Cyperoideae</taxon>
        <taxon>Rhynchosporeae</taxon>
        <taxon>Rhynchospora</taxon>
    </lineage>
</organism>
<evidence type="ECO:0000256" key="5">
    <source>
        <dbReference type="ARBA" id="ARBA00022989"/>
    </source>
</evidence>
<name>A0A9Q0CVX8_9POAL</name>
<evidence type="ECO:0000256" key="8">
    <source>
        <dbReference type="ARBA" id="ARBA00044504"/>
    </source>
</evidence>
<protein>
    <recommendedName>
        <fullName evidence="7">H(+)/Pi cotransporter</fullName>
    </recommendedName>
</protein>
<dbReference type="PANTHER" id="PTHR24064">
    <property type="entry name" value="SOLUTE CARRIER FAMILY 22 MEMBER"/>
    <property type="match status" value="1"/>
</dbReference>
<evidence type="ECO:0000313" key="12">
    <source>
        <dbReference type="EMBL" id="KAJ1700938.1"/>
    </source>
</evidence>
<evidence type="ECO:0000256" key="10">
    <source>
        <dbReference type="SAM" id="SignalP"/>
    </source>
</evidence>
<dbReference type="InterPro" id="IPR036259">
    <property type="entry name" value="MFS_trans_sf"/>
</dbReference>
<keyword evidence="6 9" id="KW-0472">Membrane</keyword>
<evidence type="ECO:0000256" key="6">
    <source>
        <dbReference type="ARBA" id="ARBA00023136"/>
    </source>
</evidence>
<dbReference type="OrthoDB" id="628056at2759"/>
<dbReference type="InterPro" id="IPR020846">
    <property type="entry name" value="MFS_dom"/>
</dbReference>
<evidence type="ECO:0000259" key="11">
    <source>
        <dbReference type="PROSITE" id="PS50850"/>
    </source>
</evidence>
<dbReference type="AlphaFoldDB" id="A0A9Q0CVX8"/>
<dbReference type="GO" id="GO:0016020">
    <property type="term" value="C:membrane"/>
    <property type="evidence" value="ECO:0007669"/>
    <property type="project" value="UniProtKB-SubCell"/>
</dbReference>
<feature type="transmembrane region" description="Helical" evidence="9">
    <location>
        <begin position="260"/>
        <end position="279"/>
    </location>
</feature>
<keyword evidence="10" id="KW-0732">Signal</keyword>
<feature type="transmembrane region" description="Helical" evidence="9">
    <location>
        <begin position="379"/>
        <end position="399"/>
    </location>
</feature>
<gene>
    <name evidence="12" type="ORF">LUZ63_000717</name>
</gene>
<comment type="similarity">
    <text evidence="8">Belongs to the major facilitator superfamily. Phosphate:H(+) symporter (TC 2.A.1.9) family.</text>
</comment>
<dbReference type="GO" id="GO:0006817">
    <property type="term" value="P:phosphate ion transport"/>
    <property type="evidence" value="ECO:0007669"/>
    <property type="project" value="UniProtKB-KW"/>
</dbReference>
<dbReference type="PROSITE" id="PS50850">
    <property type="entry name" value="MFS"/>
    <property type="match status" value="1"/>
</dbReference>
<feature type="transmembrane region" description="Helical" evidence="9">
    <location>
        <begin position="84"/>
        <end position="105"/>
    </location>
</feature>
<evidence type="ECO:0000256" key="2">
    <source>
        <dbReference type="ARBA" id="ARBA00022592"/>
    </source>
</evidence>
<reference evidence="12" key="1">
    <citation type="journal article" date="2022" name="Cell">
        <title>Repeat-based holocentromeres influence genome architecture and karyotype evolution.</title>
        <authorList>
            <person name="Hofstatter P.G."/>
            <person name="Thangavel G."/>
            <person name="Lux T."/>
            <person name="Neumann P."/>
            <person name="Vondrak T."/>
            <person name="Novak P."/>
            <person name="Zhang M."/>
            <person name="Costa L."/>
            <person name="Castellani M."/>
            <person name="Scott A."/>
            <person name="Toegelov H."/>
            <person name="Fuchs J."/>
            <person name="Mata-Sucre Y."/>
            <person name="Dias Y."/>
            <person name="Vanzela A.L.L."/>
            <person name="Huettel B."/>
            <person name="Almeida C.C.S."/>
            <person name="Simkova H."/>
            <person name="Souza G."/>
            <person name="Pedrosa-Harand A."/>
            <person name="Macas J."/>
            <person name="Mayer K.F.X."/>
            <person name="Houben A."/>
            <person name="Marques A."/>
        </authorList>
    </citation>
    <scope>NUCLEOTIDE SEQUENCE</scope>
    <source>
        <strain evidence="12">RhyBre1mFocal</strain>
    </source>
</reference>
<keyword evidence="2" id="KW-0592">Phosphate transport</keyword>
<dbReference type="EMBL" id="JAMQYH010000001">
    <property type="protein sequence ID" value="KAJ1700938.1"/>
    <property type="molecule type" value="Genomic_DNA"/>
</dbReference>
<comment type="caution">
    <text evidence="12">The sequence shown here is derived from an EMBL/GenBank/DDBJ whole genome shotgun (WGS) entry which is preliminary data.</text>
</comment>
<feature type="chain" id="PRO_5040278470" description="H(+)/Pi cotransporter" evidence="10">
    <location>
        <begin position="21"/>
        <end position="451"/>
    </location>
</feature>
<feature type="transmembrane region" description="Helical" evidence="9">
    <location>
        <begin position="204"/>
        <end position="224"/>
    </location>
</feature>
<accession>A0A9Q0CVX8</accession>
<feature type="transmembrane region" description="Helical" evidence="9">
    <location>
        <begin position="117"/>
        <end position="139"/>
    </location>
</feature>
<feature type="transmembrane region" description="Helical" evidence="9">
    <location>
        <begin position="291"/>
        <end position="313"/>
    </location>
</feature>
<proteinExistence type="inferred from homology"/>
<evidence type="ECO:0000256" key="7">
    <source>
        <dbReference type="ARBA" id="ARBA00032043"/>
    </source>
</evidence>
<feature type="transmembrane region" description="Helical" evidence="9">
    <location>
        <begin position="319"/>
        <end position="338"/>
    </location>
</feature>
<evidence type="ECO:0000256" key="1">
    <source>
        <dbReference type="ARBA" id="ARBA00004141"/>
    </source>
</evidence>
<dbReference type="Gene3D" id="1.20.1250.20">
    <property type="entry name" value="MFS general substrate transporter like domains"/>
    <property type="match status" value="2"/>
</dbReference>
<feature type="transmembrane region" description="Helical" evidence="9">
    <location>
        <begin position="177"/>
        <end position="197"/>
    </location>
</feature>
<feature type="signal peptide" evidence="10">
    <location>
        <begin position="1"/>
        <end position="20"/>
    </location>
</feature>
<sequence length="451" mass="49582">MSQSSSAQILQSLFVAFAWAFDAQQIFITIFTEADPAWHCLKSTDRTCNAASSPCSLHPGSWVWTSPSHTSTISEWDLNCSGKALSSLPTSAFFMGCLIGGFMLSTLADSVLGRKKVLVLSCLIMAVSGALTALSPNIWVYSVLRFVSGFGRSAVTTCSLVLCTEAVDDKWRHRLSMSAFLFFTLGFLSLPSLAYICRRSSWRLLYLFTCIPALCYSILLNFIAKESPRWLSVNENTDKAKQFCQVFSYMKKLVTTRSTLWKLVSIMIVGYGTRMVYYGMPLSVGSLGRNLYLSVAYNALSELPTSLASFFLVEKVNRRSSLVALTVSSGIFSLFCSVKGMTRAIKLAAEVISFFSACMALNVTLIYSTELFPTCVRNSALALVRQAILLGSSMAPFLVAEGRRTSRLWSFGIFGIAGCCCGLFVLFLPETKGKALTDNMDEEMPKEDSTI</sequence>
<comment type="subcellular location">
    <subcellularLocation>
        <location evidence="1">Membrane</location>
        <topology evidence="1">Multi-pass membrane protein</topology>
    </subcellularLocation>
</comment>
<dbReference type="SUPFAM" id="SSF103473">
    <property type="entry name" value="MFS general substrate transporter"/>
    <property type="match status" value="1"/>
</dbReference>
<evidence type="ECO:0000256" key="4">
    <source>
        <dbReference type="ARBA" id="ARBA00022847"/>
    </source>
</evidence>
<dbReference type="Pfam" id="PF00083">
    <property type="entry name" value="Sugar_tr"/>
    <property type="match status" value="2"/>
</dbReference>
<dbReference type="Proteomes" id="UP001151287">
    <property type="component" value="Unassembled WGS sequence"/>
</dbReference>
<evidence type="ECO:0000313" key="13">
    <source>
        <dbReference type="Proteomes" id="UP001151287"/>
    </source>
</evidence>